<dbReference type="EMBL" id="AJVK01032308">
    <property type="status" value="NOT_ANNOTATED_CDS"/>
    <property type="molecule type" value="Genomic_DNA"/>
</dbReference>
<dbReference type="GO" id="GO:0005694">
    <property type="term" value="C:chromosome"/>
    <property type="evidence" value="ECO:0007669"/>
    <property type="project" value="UniProtKB-ARBA"/>
</dbReference>
<comment type="subcellular location">
    <subcellularLocation>
        <location evidence="1">Nucleus</location>
    </subcellularLocation>
</comment>
<evidence type="ECO:0000313" key="11">
    <source>
        <dbReference type="EnsemblMetazoa" id="PPAI006069-PA"/>
    </source>
</evidence>
<dbReference type="SMART" id="SM00355">
    <property type="entry name" value="ZnF_C2H2"/>
    <property type="match status" value="6"/>
</dbReference>
<dbReference type="InterPro" id="IPR036236">
    <property type="entry name" value="Znf_C2H2_sf"/>
</dbReference>
<dbReference type="Pfam" id="PF16087">
    <property type="entry name" value="DUF4817"/>
    <property type="match status" value="1"/>
</dbReference>
<keyword evidence="4" id="KW-0863">Zinc-finger</keyword>
<feature type="domain" description="C2H2-type" evidence="10">
    <location>
        <begin position="298"/>
        <end position="327"/>
    </location>
</feature>
<evidence type="ECO:0000313" key="12">
    <source>
        <dbReference type="Proteomes" id="UP000092462"/>
    </source>
</evidence>
<dbReference type="VEuPathDB" id="VectorBase:PPAPM1_002304"/>
<evidence type="ECO:0000256" key="1">
    <source>
        <dbReference type="ARBA" id="ARBA00004123"/>
    </source>
</evidence>
<keyword evidence="8" id="KW-0539">Nucleus</keyword>
<keyword evidence="12" id="KW-1185">Reference proteome</keyword>
<proteinExistence type="predicted"/>
<dbReference type="GO" id="GO:0045893">
    <property type="term" value="P:positive regulation of DNA-templated transcription"/>
    <property type="evidence" value="ECO:0007669"/>
    <property type="project" value="UniProtKB-ARBA"/>
</dbReference>
<dbReference type="VEuPathDB" id="VectorBase:PPAI006069"/>
<evidence type="ECO:0000256" key="7">
    <source>
        <dbReference type="ARBA" id="ARBA00023163"/>
    </source>
</evidence>
<evidence type="ECO:0000256" key="6">
    <source>
        <dbReference type="ARBA" id="ARBA00023015"/>
    </source>
</evidence>
<dbReference type="Proteomes" id="UP000092462">
    <property type="component" value="Unassembled WGS sequence"/>
</dbReference>
<accession>A0A1B0DDU6</accession>
<name>A0A1B0DDU6_PHLPP</name>
<dbReference type="Pfam" id="PF00096">
    <property type="entry name" value="zf-C2H2"/>
    <property type="match status" value="4"/>
</dbReference>
<dbReference type="InterPro" id="IPR013087">
    <property type="entry name" value="Znf_C2H2_type"/>
</dbReference>
<reference evidence="11" key="1">
    <citation type="submission" date="2022-08" db="UniProtKB">
        <authorList>
            <consortium name="EnsemblMetazoa"/>
        </authorList>
    </citation>
    <scope>IDENTIFICATION</scope>
    <source>
        <strain evidence="11">Israel</strain>
    </source>
</reference>
<dbReference type="GO" id="GO:0043565">
    <property type="term" value="F:sequence-specific DNA binding"/>
    <property type="evidence" value="ECO:0007669"/>
    <property type="project" value="UniProtKB-ARBA"/>
</dbReference>
<dbReference type="FunFam" id="3.30.160.60:FF:000060">
    <property type="entry name" value="zinc finger protein 436"/>
    <property type="match status" value="1"/>
</dbReference>
<dbReference type="PROSITE" id="PS50157">
    <property type="entry name" value="ZINC_FINGER_C2H2_2"/>
    <property type="match status" value="4"/>
</dbReference>
<evidence type="ECO:0000256" key="2">
    <source>
        <dbReference type="ARBA" id="ARBA00022723"/>
    </source>
</evidence>
<keyword evidence="6" id="KW-0805">Transcription regulation</keyword>
<evidence type="ECO:0000256" key="9">
    <source>
        <dbReference type="SAM" id="MobiDB-lite"/>
    </source>
</evidence>
<feature type="compositionally biased region" description="Basic and acidic residues" evidence="9">
    <location>
        <begin position="128"/>
        <end position="151"/>
    </location>
</feature>
<sequence length="431" mass="50944">MRDNLNLFTLQERIFLVKTFYKNDCNVKNVKSHYLLEYGELFDDVPTDSIIFEVINLFEETGNIKEIPEYIEKDKKRCIEVHTQSTVPVPDKISDVEINTSEGLQSLPKKRNCIRKRSNEIPTSNQKDIPKTHERTTKKQQDEATSVSHEKTTEIGIKVETGISLSEKTKDKDIAIDMYICDICKKTCHSKRGMQLHMVRHIKKEQIFCQYCQEKISSKYQLRIHIKDKHGNVKIKKQKPEISCNICMKVFTLPHHLRQHMLRHSDKKDMICEICGKAFKRRQTLLHHKKVHTGEKPFKCDFPNCERAFRDRNSITIHKRCHLDERPFPCHYCGKCFRDKGTLRVINLFEETGNIKEIPEYLYRDEKPNIEVLIQSTISVPDKLFVVEIHYRQHTGENPYKCELCGKETKQKQNLKSHMMHFHRIKYTKDV</sequence>
<dbReference type="InterPro" id="IPR050331">
    <property type="entry name" value="Zinc_finger"/>
</dbReference>
<dbReference type="GO" id="GO:0005634">
    <property type="term" value="C:nucleus"/>
    <property type="evidence" value="ECO:0007669"/>
    <property type="project" value="UniProtKB-SubCell"/>
</dbReference>
<dbReference type="FunFam" id="3.30.160.60:FF:001732">
    <property type="entry name" value="Zgc:162936"/>
    <property type="match status" value="1"/>
</dbReference>
<keyword evidence="7" id="KW-0804">Transcription</keyword>
<feature type="region of interest" description="Disordered" evidence="9">
    <location>
        <begin position="115"/>
        <end position="151"/>
    </location>
</feature>
<evidence type="ECO:0000256" key="5">
    <source>
        <dbReference type="ARBA" id="ARBA00022833"/>
    </source>
</evidence>
<protein>
    <recommendedName>
        <fullName evidence="10">C2H2-type domain-containing protein</fullName>
    </recommendedName>
</protein>
<evidence type="ECO:0000256" key="3">
    <source>
        <dbReference type="ARBA" id="ARBA00022737"/>
    </source>
</evidence>
<dbReference type="EnsemblMetazoa" id="PPAI006069-RA">
    <property type="protein sequence ID" value="PPAI006069-PA"/>
    <property type="gene ID" value="PPAI006069"/>
</dbReference>
<evidence type="ECO:0000256" key="4">
    <source>
        <dbReference type="ARBA" id="ARBA00022771"/>
    </source>
</evidence>
<dbReference type="Gene3D" id="3.30.160.60">
    <property type="entry name" value="Classic Zinc Finger"/>
    <property type="match status" value="6"/>
</dbReference>
<keyword evidence="5" id="KW-0862">Zinc</keyword>
<dbReference type="AlphaFoldDB" id="A0A1B0DDU6"/>
<evidence type="ECO:0000256" key="8">
    <source>
        <dbReference type="ARBA" id="ARBA00023242"/>
    </source>
</evidence>
<organism evidence="11 12">
    <name type="scientific">Phlebotomus papatasi</name>
    <name type="common">Sandfly</name>
    <dbReference type="NCBI Taxonomy" id="29031"/>
    <lineage>
        <taxon>Eukaryota</taxon>
        <taxon>Metazoa</taxon>
        <taxon>Ecdysozoa</taxon>
        <taxon>Arthropoda</taxon>
        <taxon>Hexapoda</taxon>
        <taxon>Insecta</taxon>
        <taxon>Pterygota</taxon>
        <taxon>Neoptera</taxon>
        <taxon>Endopterygota</taxon>
        <taxon>Diptera</taxon>
        <taxon>Nematocera</taxon>
        <taxon>Psychodoidea</taxon>
        <taxon>Psychodidae</taxon>
        <taxon>Phlebotomus</taxon>
        <taxon>Phlebotomus</taxon>
    </lineage>
</organism>
<evidence type="ECO:0000259" key="10">
    <source>
        <dbReference type="PROSITE" id="PS50157"/>
    </source>
</evidence>
<dbReference type="PROSITE" id="PS00028">
    <property type="entry name" value="ZINC_FINGER_C2H2_1"/>
    <property type="match status" value="5"/>
</dbReference>
<feature type="domain" description="C2H2-type" evidence="10">
    <location>
        <begin position="242"/>
        <end position="269"/>
    </location>
</feature>
<feature type="domain" description="C2H2-type" evidence="10">
    <location>
        <begin position="270"/>
        <end position="297"/>
    </location>
</feature>
<keyword evidence="3" id="KW-0677">Repeat</keyword>
<feature type="domain" description="C2H2-type" evidence="10">
    <location>
        <begin position="400"/>
        <end position="423"/>
    </location>
</feature>
<dbReference type="InterPro" id="IPR032135">
    <property type="entry name" value="DUF4817"/>
</dbReference>
<dbReference type="PANTHER" id="PTHR16515">
    <property type="entry name" value="PR DOMAIN ZINC FINGER PROTEIN"/>
    <property type="match status" value="1"/>
</dbReference>
<dbReference type="SUPFAM" id="SSF57667">
    <property type="entry name" value="beta-beta-alpha zinc fingers"/>
    <property type="match status" value="4"/>
</dbReference>
<keyword evidence="2" id="KW-0479">Metal-binding</keyword>
<dbReference type="GO" id="GO:0008270">
    <property type="term" value="F:zinc ion binding"/>
    <property type="evidence" value="ECO:0007669"/>
    <property type="project" value="UniProtKB-KW"/>
</dbReference>
<dbReference type="PANTHER" id="PTHR16515:SF66">
    <property type="entry name" value="C2H2-TYPE DOMAIN-CONTAINING PROTEIN"/>
    <property type="match status" value="1"/>
</dbReference>